<dbReference type="Pfam" id="PF13376">
    <property type="entry name" value="OmdA"/>
    <property type="match status" value="1"/>
</dbReference>
<gene>
    <name evidence="1" type="ORF">CLV40_106404</name>
</gene>
<dbReference type="Proteomes" id="UP000239203">
    <property type="component" value="Unassembled WGS sequence"/>
</dbReference>
<dbReference type="OrthoDB" id="9796999at2"/>
<sequence>MEPTFFAEPGALRAWFDANHATAAELWVGFRRKRTGLPSVSWSEAVDQALCFGWIDGVRKGVDDTAYMIRFTRRKTGSIWSSVNIAKVADLTARGLMLPEGLAAFEARRVDRSEVYSHEQAVVAFTDEQEAEFRAHPDAWAFFERQPPGYRKTATWRVISAKRDDTRRRRLATLIEASAAGLRIE</sequence>
<dbReference type="EMBL" id="PTIX01000006">
    <property type="protein sequence ID" value="PPK68167.1"/>
    <property type="molecule type" value="Genomic_DNA"/>
</dbReference>
<name>A0A2S6GSL4_9PSEU</name>
<evidence type="ECO:0000313" key="1">
    <source>
        <dbReference type="EMBL" id="PPK68167.1"/>
    </source>
</evidence>
<dbReference type="RefSeq" id="WP_104479414.1">
    <property type="nucleotide sequence ID" value="NZ_CP154825.1"/>
</dbReference>
<proteinExistence type="predicted"/>
<evidence type="ECO:0000313" key="2">
    <source>
        <dbReference type="Proteomes" id="UP000239203"/>
    </source>
</evidence>
<keyword evidence="2" id="KW-1185">Reference proteome</keyword>
<reference evidence="1 2" key="1">
    <citation type="submission" date="2018-02" db="EMBL/GenBank/DDBJ databases">
        <title>Genomic Encyclopedia of Archaeal and Bacterial Type Strains, Phase II (KMG-II): from individual species to whole genera.</title>
        <authorList>
            <person name="Goeker M."/>
        </authorList>
    </citation>
    <scope>NUCLEOTIDE SEQUENCE [LARGE SCALE GENOMIC DNA]</scope>
    <source>
        <strain evidence="1 2">YU 961-1</strain>
    </source>
</reference>
<organism evidence="1 2">
    <name type="scientific">Actinokineospora auranticolor</name>
    <dbReference type="NCBI Taxonomy" id="155976"/>
    <lineage>
        <taxon>Bacteria</taxon>
        <taxon>Bacillati</taxon>
        <taxon>Actinomycetota</taxon>
        <taxon>Actinomycetes</taxon>
        <taxon>Pseudonocardiales</taxon>
        <taxon>Pseudonocardiaceae</taxon>
        <taxon>Actinokineospora</taxon>
    </lineage>
</organism>
<accession>A0A2S6GSL4</accession>
<comment type="caution">
    <text evidence="1">The sequence shown here is derived from an EMBL/GenBank/DDBJ whole genome shotgun (WGS) entry which is preliminary data.</text>
</comment>
<dbReference type="AlphaFoldDB" id="A0A2S6GSL4"/>
<protein>
    <submittedName>
        <fullName evidence="1">Uncharacterized protein YdeI (YjbR/CyaY-like superfamily)</fullName>
    </submittedName>
</protein>